<dbReference type="OrthoDB" id="73612at2759"/>
<dbReference type="Proteomes" id="UP001143981">
    <property type="component" value="Unassembled WGS sequence"/>
</dbReference>
<feature type="transmembrane region" description="Helical" evidence="6">
    <location>
        <begin position="137"/>
        <end position="157"/>
    </location>
</feature>
<evidence type="ECO:0000256" key="2">
    <source>
        <dbReference type="ARBA" id="ARBA00022692"/>
    </source>
</evidence>
<feature type="transmembrane region" description="Helical" evidence="6">
    <location>
        <begin position="201"/>
        <end position="218"/>
    </location>
</feature>
<protein>
    <recommendedName>
        <fullName evidence="9">DUF1751-domain-containing protein</fullName>
    </recommendedName>
</protein>
<feature type="region of interest" description="Disordered" evidence="5">
    <location>
        <begin position="280"/>
        <end position="338"/>
    </location>
</feature>
<dbReference type="GO" id="GO:0006890">
    <property type="term" value="P:retrograde vesicle-mediated transport, Golgi to endoplasmic reticulum"/>
    <property type="evidence" value="ECO:0007669"/>
    <property type="project" value="InterPro"/>
</dbReference>
<evidence type="ECO:0000256" key="3">
    <source>
        <dbReference type="ARBA" id="ARBA00022989"/>
    </source>
</evidence>
<keyword evidence="4 6" id="KW-0472">Membrane</keyword>
<dbReference type="PANTHER" id="PTHR13377">
    <property type="entry name" value="PLACENTAL PROTEIN 6"/>
    <property type="match status" value="1"/>
</dbReference>
<dbReference type="SUPFAM" id="SSF144091">
    <property type="entry name" value="Rhomboid-like"/>
    <property type="match status" value="1"/>
</dbReference>
<gene>
    <name evidence="7" type="ORF">LPJ61_004160</name>
</gene>
<sequence>MSKLLAHLCGLPAVTKLAGATYAGLSAAAFLLRYQAGWPIDSDPLGTASADPARHLVLRPGFVLSYPWTVVTGPLTEPNPLFLLCGLTVLATVGCFLERQWGARSYAAFLAVAAVVPAVAATALTAALYAVRAKTELLYATQIVGLAGVLSGFTVGLKQLVPEHSIKLLRGTVSFRVNDLPGVYTLVAPIMFTLLGSLGGVLLVNIGFIVSFVYLRFYKRTGPVKGDRSDAFAFCTFFPELIQPLIRRLSDGVYSAAVACRLITSDEGYQQAVDLEAGLGRNATAAPPPPPPPEDSDAERRRALAAKALDMRLGSATPQPGAPADDAVPPVPAPTITT</sequence>
<evidence type="ECO:0000313" key="8">
    <source>
        <dbReference type="Proteomes" id="UP001143981"/>
    </source>
</evidence>
<dbReference type="Pfam" id="PF08551">
    <property type="entry name" value="DUF1751"/>
    <property type="match status" value="1"/>
</dbReference>
<evidence type="ECO:0000313" key="7">
    <source>
        <dbReference type="EMBL" id="KAJ1728204.1"/>
    </source>
</evidence>
<dbReference type="InterPro" id="IPR035952">
    <property type="entry name" value="Rhomboid-like_sf"/>
</dbReference>
<evidence type="ECO:0000256" key="5">
    <source>
        <dbReference type="SAM" id="MobiDB-lite"/>
    </source>
</evidence>
<dbReference type="InterPro" id="IPR013861">
    <property type="entry name" value="TMEM115/Pdh1/Rbl19"/>
</dbReference>
<accession>A0A9W7YCF8</accession>
<feature type="transmembrane region" description="Helical" evidence="6">
    <location>
        <begin position="109"/>
        <end position="131"/>
    </location>
</feature>
<organism evidence="7 8">
    <name type="scientific">Coemansia biformis</name>
    <dbReference type="NCBI Taxonomy" id="1286918"/>
    <lineage>
        <taxon>Eukaryota</taxon>
        <taxon>Fungi</taxon>
        <taxon>Fungi incertae sedis</taxon>
        <taxon>Zoopagomycota</taxon>
        <taxon>Kickxellomycotina</taxon>
        <taxon>Kickxellomycetes</taxon>
        <taxon>Kickxellales</taxon>
        <taxon>Kickxellaceae</taxon>
        <taxon>Coemansia</taxon>
    </lineage>
</organism>
<feature type="compositionally biased region" description="Pro residues" evidence="5">
    <location>
        <begin position="329"/>
        <end position="338"/>
    </location>
</feature>
<keyword evidence="8" id="KW-1185">Reference proteome</keyword>
<dbReference type="EMBL" id="JANBOI010000871">
    <property type="protein sequence ID" value="KAJ1728204.1"/>
    <property type="molecule type" value="Genomic_DNA"/>
</dbReference>
<dbReference type="PANTHER" id="PTHR13377:SF3">
    <property type="entry name" value="TRANSMEMBRANE PROTEIN 115"/>
    <property type="match status" value="1"/>
</dbReference>
<proteinExistence type="predicted"/>
<feature type="transmembrane region" description="Helical" evidence="6">
    <location>
        <begin position="80"/>
        <end position="97"/>
    </location>
</feature>
<evidence type="ECO:0000256" key="1">
    <source>
        <dbReference type="ARBA" id="ARBA00004141"/>
    </source>
</evidence>
<dbReference type="FunFam" id="1.20.1540.10:FF:000004">
    <property type="entry name" value="Transmembrane protein 115"/>
    <property type="match status" value="1"/>
</dbReference>
<name>A0A9W7YCF8_9FUNG</name>
<dbReference type="GO" id="GO:0016020">
    <property type="term" value="C:membrane"/>
    <property type="evidence" value="ECO:0007669"/>
    <property type="project" value="UniProtKB-SubCell"/>
</dbReference>
<keyword evidence="3 6" id="KW-1133">Transmembrane helix</keyword>
<evidence type="ECO:0000256" key="4">
    <source>
        <dbReference type="ARBA" id="ARBA00023136"/>
    </source>
</evidence>
<comment type="caution">
    <text evidence="7">The sequence shown here is derived from an EMBL/GenBank/DDBJ whole genome shotgun (WGS) entry which is preliminary data.</text>
</comment>
<evidence type="ECO:0008006" key="9">
    <source>
        <dbReference type="Google" id="ProtNLM"/>
    </source>
</evidence>
<dbReference type="GO" id="GO:0005794">
    <property type="term" value="C:Golgi apparatus"/>
    <property type="evidence" value="ECO:0007669"/>
    <property type="project" value="TreeGrafter"/>
</dbReference>
<dbReference type="SMART" id="SM01160">
    <property type="entry name" value="DUF1751"/>
    <property type="match status" value="1"/>
</dbReference>
<evidence type="ECO:0000256" key="6">
    <source>
        <dbReference type="SAM" id="Phobius"/>
    </source>
</evidence>
<comment type="subcellular location">
    <subcellularLocation>
        <location evidence="1">Membrane</location>
        <topology evidence="1">Multi-pass membrane protein</topology>
    </subcellularLocation>
</comment>
<reference evidence="7" key="1">
    <citation type="submission" date="2022-07" db="EMBL/GenBank/DDBJ databases">
        <title>Phylogenomic reconstructions and comparative analyses of Kickxellomycotina fungi.</title>
        <authorList>
            <person name="Reynolds N.K."/>
            <person name="Stajich J.E."/>
            <person name="Barry K."/>
            <person name="Grigoriev I.V."/>
            <person name="Crous P."/>
            <person name="Smith M.E."/>
        </authorList>
    </citation>
    <scope>NUCLEOTIDE SEQUENCE</scope>
    <source>
        <strain evidence="7">BCRC 34381</strain>
    </source>
</reference>
<dbReference type="AlphaFoldDB" id="A0A9W7YCF8"/>
<dbReference type="Gene3D" id="1.20.1540.10">
    <property type="entry name" value="Rhomboid-like"/>
    <property type="match status" value="1"/>
</dbReference>
<keyword evidence="2 6" id="KW-0812">Transmembrane</keyword>